<dbReference type="Proteomes" id="UP000076023">
    <property type="component" value="Unassembled WGS sequence"/>
</dbReference>
<dbReference type="Gene3D" id="3.40.30.120">
    <property type="match status" value="1"/>
</dbReference>
<dbReference type="InterPro" id="IPR002938">
    <property type="entry name" value="FAD-bd"/>
</dbReference>
<comment type="similarity">
    <text evidence="2">Belongs to the PheA/TfdB FAD monooxygenase family.</text>
</comment>
<dbReference type="AlphaFoldDB" id="A0A146GDG2"/>
<organism evidence="6 7">
    <name type="scientific">Terrimicrobium sacchariphilum</name>
    <dbReference type="NCBI Taxonomy" id="690879"/>
    <lineage>
        <taxon>Bacteria</taxon>
        <taxon>Pseudomonadati</taxon>
        <taxon>Verrucomicrobiota</taxon>
        <taxon>Terrimicrobiia</taxon>
        <taxon>Terrimicrobiales</taxon>
        <taxon>Terrimicrobiaceae</taxon>
        <taxon>Terrimicrobium</taxon>
    </lineage>
</organism>
<feature type="domain" description="FAD-binding" evidence="5">
    <location>
        <begin position="5"/>
        <end position="353"/>
    </location>
</feature>
<dbReference type="PANTHER" id="PTHR43004:SF19">
    <property type="entry name" value="BINDING MONOOXYGENASE, PUTATIVE (JCVI)-RELATED"/>
    <property type="match status" value="1"/>
</dbReference>
<protein>
    <submittedName>
        <fullName evidence="6">2-polyprenyl-6-methoxyphenol hydroxylase</fullName>
    </submittedName>
</protein>
<evidence type="ECO:0000256" key="3">
    <source>
        <dbReference type="ARBA" id="ARBA00022630"/>
    </source>
</evidence>
<dbReference type="InterPro" id="IPR050641">
    <property type="entry name" value="RIFMO-like"/>
</dbReference>
<sequence length="529" mass="57083">MDANVDVLVVGAGPVGLLLATELVRDGVKALSIDAMTGRTFFSKALGITPRTLEIFDDLGVLHDAIDRGVWIEGVSAFANGEFAGGMDIPEELPFGSLSLAQYETERVLERGLQRHGGRVHYGWALTDFRETADCVEAALTGPGGETRSVACRWLVGCDGAHSRVRSSLGVAFEGGRYPQTFTLADLEVEWDLPHNRMYRFNLGEPGQPGGRILAAVPVYSPTGKRFRLSTVIPEVAGMNEQEFPAPSLAEVIELMSPLLPAGTKLSSLHWSSVYRVSHRIAAEYSRGRAFLAGDAAHIHPPVGGQGMNTGLQDAHNLAWKLSLAARGLAAPSLLETYEEERRPVGLDVVENTSRAMAEVLDQRHALPGLRETQLLIAYRDSSIVCDERGDTAPDAPVVAGDRAPDAGPLQRCRVAQPFRLHELTGKGRHLLLGYFAETATGDFALLLDVLNELPPDFTSSYAILAQGGAASLDNRVPCFVDVAGKFAAEYGATPGMAWLIRPDGHVGWCSTRPTVTGLREYLRRIVAI</sequence>
<evidence type="ECO:0000313" key="6">
    <source>
        <dbReference type="EMBL" id="GAT34558.1"/>
    </source>
</evidence>
<dbReference type="FunCoup" id="A0A146GDG2">
    <property type="interactions" value="317"/>
</dbReference>
<dbReference type="STRING" id="690879.TSACC_22983"/>
<evidence type="ECO:0000256" key="1">
    <source>
        <dbReference type="ARBA" id="ARBA00001974"/>
    </source>
</evidence>
<dbReference type="EMBL" id="BDCO01000002">
    <property type="protein sequence ID" value="GAT34558.1"/>
    <property type="molecule type" value="Genomic_DNA"/>
</dbReference>
<evidence type="ECO:0000259" key="5">
    <source>
        <dbReference type="Pfam" id="PF01494"/>
    </source>
</evidence>
<dbReference type="SUPFAM" id="SSF52833">
    <property type="entry name" value="Thioredoxin-like"/>
    <property type="match status" value="1"/>
</dbReference>
<dbReference type="OrthoDB" id="9766816at2"/>
<name>A0A146GDG2_TERSA</name>
<comment type="cofactor">
    <cofactor evidence="1">
        <name>FAD</name>
        <dbReference type="ChEBI" id="CHEBI:57692"/>
    </cofactor>
</comment>
<comment type="caution">
    <text evidence="6">The sequence shown here is derived from an EMBL/GenBank/DDBJ whole genome shotgun (WGS) entry which is preliminary data.</text>
</comment>
<dbReference type="InterPro" id="IPR036188">
    <property type="entry name" value="FAD/NAD-bd_sf"/>
</dbReference>
<dbReference type="InterPro" id="IPR036249">
    <property type="entry name" value="Thioredoxin-like_sf"/>
</dbReference>
<keyword evidence="3" id="KW-0285">Flavoprotein</keyword>
<keyword evidence="7" id="KW-1185">Reference proteome</keyword>
<dbReference type="PRINTS" id="PR00420">
    <property type="entry name" value="RNGMNOXGNASE"/>
</dbReference>
<dbReference type="InParanoid" id="A0A146GDG2"/>
<evidence type="ECO:0000256" key="2">
    <source>
        <dbReference type="ARBA" id="ARBA00007801"/>
    </source>
</evidence>
<dbReference type="Gene3D" id="3.50.50.60">
    <property type="entry name" value="FAD/NAD(P)-binding domain"/>
    <property type="match status" value="1"/>
</dbReference>
<dbReference type="PANTHER" id="PTHR43004">
    <property type="entry name" value="TRK SYSTEM POTASSIUM UPTAKE PROTEIN"/>
    <property type="match status" value="1"/>
</dbReference>
<evidence type="ECO:0000256" key="4">
    <source>
        <dbReference type="ARBA" id="ARBA00022827"/>
    </source>
</evidence>
<accession>A0A146GDG2</accession>
<dbReference type="GO" id="GO:0071949">
    <property type="term" value="F:FAD binding"/>
    <property type="evidence" value="ECO:0007669"/>
    <property type="project" value="InterPro"/>
</dbReference>
<dbReference type="Gene3D" id="3.30.70.2450">
    <property type="match status" value="1"/>
</dbReference>
<dbReference type="SUPFAM" id="SSF51905">
    <property type="entry name" value="FAD/NAD(P)-binding domain"/>
    <property type="match status" value="1"/>
</dbReference>
<evidence type="ECO:0000313" key="7">
    <source>
        <dbReference type="Proteomes" id="UP000076023"/>
    </source>
</evidence>
<dbReference type="Pfam" id="PF01494">
    <property type="entry name" value="FAD_binding_3"/>
    <property type="match status" value="1"/>
</dbReference>
<reference evidence="7" key="1">
    <citation type="journal article" date="2017" name="Genome Announc.">
        <title>Draft Genome Sequence of Terrimicrobium sacchariphilum NM-5T, a Facultative Anaerobic Soil Bacterium of the Class Spartobacteria.</title>
        <authorList>
            <person name="Qiu Y.L."/>
            <person name="Tourlousse D.M."/>
            <person name="Matsuura N."/>
            <person name="Ohashi A."/>
            <person name="Sekiguchi Y."/>
        </authorList>
    </citation>
    <scope>NUCLEOTIDE SEQUENCE [LARGE SCALE GENOMIC DNA]</scope>
    <source>
        <strain evidence="7">NM-5</strain>
    </source>
</reference>
<dbReference type="Pfam" id="PF21274">
    <property type="entry name" value="Rng_hyd_C"/>
    <property type="match status" value="1"/>
</dbReference>
<keyword evidence="4" id="KW-0274">FAD</keyword>
<proteinExistence type="inferred from homology"/>
<dbReference type="GO" id="GO:0016709">
    <property type="term" value="F:oxidoreductase activity, acting on paired donors, with incorporation or reduction of molecular oxygen, NAD(P)H as one donor, and incorporation of one atom of oxygen"/>
    <property type="evidence" value="ECO:0007669"/>
    <property type="project" value="UniProtKB-ARBA"/>
</dbReference>
<gene>
    <name evidence="6" type="ORF">TSACC_22983</name>
</gene>